<dbReference type="AlphaFoldDB" id="A0AAN5CMW2"/>
<name>A0AAN5CMW2_9BILA</name>
<gene>
    <name evidence="2" type="ORF">PMAYCL1PPCAC_17440</name>
</gene>
<dbReference type="InterPro" id="IPR019429">
    <property type="entry name" value="7TM_GPCR_serpentine_rcpt_Sri"/>
</dbReference>
<dbReference type="Pfam" id="PF10327">
    <property type="entry name" value="7TM_GPCR_Sri"/>
    <property type="match status" value="1"/>
</dbReference>
<reference evidence="3" key="1">
    <citation type="submission" date="2022-10" db="EMBL/GenBank/DDBJ databases">
        <title>Genome assembly of Pristionchus species.</title>
        <authorList>
            <person name="Yoshida K."/>
            <person name="Sommer R.J."/>
        </authorList>
    </citation>
    <scope>NUCLEOTIDE SEQUENCE [LARGE SCALE GENOMIC DNA]</scope>
    <source>
        <strain evidence="3">RS5460</strain>
    </source>
</reference>
<sequence>SSTELPQQVQTAIITFHHVSGIIFVFVNVIVCLLIFFEYDARGRGYRKYLLSLQIYSAIYTFRSSK</sequence>
<feature type="non-terminal residue" evidence="2">
    <location>
        <position position="1"/>
    </location>
</feature>
<keyword evidence="3" id="KW-1185">Reference proteome</keyword>
<evidence type="ECO:0000256" key="1">
    <source>
        <dbReference type="SAM" id="Phobius"/>
    </source>
</evidence>
<evidence type="ECO:0000313" key="2">
    <source>
        <dbReference type="EMBL" id="GMR47245.1"/>
    </source>
</evidence>
<keyword evidence="1" id="KW-1133">Transmembrane helix</keyword>
<comment type="caution">
    <text evidence="2">The sequence shown here is derived from an EMBL/GenBank/DDBJ whole genome shotgun (WGS) entry which is preliminary data.</text>
</comment>
<organism evidence="2 3">
    <name type="scientific">Pristionchus mayeri</name>
    <dbReference type="NCBI Taxonomy" id="1317129"/>
    <lineage>
        <taxon>Eukaryota</taxon>
        <taxon>Metazoa</taxon>
        <taxon>Ecdysozoa</taxon>
        <taxon>Nematoda</taxon>
        <taxon>Chromadorea</taxon>
        <taxon>Rhabditida</taxon>
        <taxon>Rhabditina</taxon>
        <taxon>Diplogasteromorpha</taxon>
        <taxon>Diplogasteroidea</taxon>
        <taxon>Neodiplogasteridae</taxon>
        <taxon>Pristionchus</taxon>
    </lineage>
</organism>
<accession>A0AAN5CMW2</accession>
<feature type="transmembrane region" description="Helical" evidence="1">
    <location>
        <begin position="12"/>
        <end position="37"/>
    </location>
</feature>
<evidence type="ECO:0008006" key="4">
    <source>
        <dbReference type="Google" id="ProtNLM"/>
    </source>
</evidence>
<dbReference type="Proteomes" id="UP001328107">
    <property type="component" value="Unassembled WGS sequence"/>
</dbReference>
<protein>
    <recommendedName>
        <fullName evidence="4">G protein-coupled receptor</fullName>
    </recommendedName>
</protein>
<keyword evidence="1" id="KW-0472">Membrane</keyword>
<proteinExistence type="predicted"/>
<dbReference type="EMBL" id="BTRK01000004">
    <property type="protein sequence ID" value="GMR47245.1"/>
    <property type="molecule type" value="Genomic_DNA"/>
</dbReference>
<keyword evidence="1" id="KW-0812">Transmembrane</keyword>
<evidence type="ECO:0000313" key="3">
    <source>
        <dbReference type="Proteomes" id="UP001328107"/>
    </source>
</evidence>